<keyword evidence="3" id="KW-1185">Reference proteome</keyword>
<sequence>MPTPPVQMTTIAQGYYKYAPLAGPANTHSRPVRLLKILPGSETDVIECILLDAELDTHPEYEALSYVWGVSTPAITIICCGQLKTVTPNLGAALRRRRLPDKSRRMWIDAICIDQENLVERLQQVALMRDIYSQPTRVIVWLGDDENNIAHAAVFAIVFAKNSIIYCVHEIQSISDMHLDDDFGDDIDAMEDLLGSSDWYLQRIKRQVQWFYEREWFERIWVLQEVAFSHCMMYIGKLEIGWKAVALAATVFSRLSLNYDTTYIQRAQNIWERRNSPGEPLQKVLMRLQHDEFRSTDPRDKIYALLGLCKQTEEHQSLKADYEITVGETYTRFTRHFIESQTTSPDGIRLQDGLYASWRDLEILDSVSHSSAEFDTDFPSWIPRWDQNLPSDAFSEHPWNVSGLHRASLRAWDGENRHLVLKGLLISTIEIVWPTKPEMEDDQLELDGTEYFSYSSRSSHHESFWIRKIWDSGLGGLTSWAGKDTKEEAFVRAITAGADCRSLGFYHIPIQFFGNALRNLREAALRYNPWYSFFVSEGGHFGLAPKIAQPGDMICTFYGGRHLYFLRKVGSCYRFLGRGYMNDYMEGQAIDEKGEGKLAEQ</sequence>
<dbReference type="Proteomes" id="UP000070700">
    <property type="component" value="Unassembled WGS sequence"/>
</dbReference>
<dbReference type="EMBL" id="KQ947420">
    <property type="protein sequence ID" value="KUJ14299.1"/>
    <property type="molecule type" value="Genomic_DNA"/>
</dbReference>
<dbReference type="KEGG" id="psco:LY89DRAFT_720638"/>
<dbReference type="Pfam" id="PF06985">
    <property type="entry name" value="HET"/>
    <property type="match status" value="1"/>
</dbReference>
<name>A0A194X2Q2_MOLSC</name>
<organism evidence="2 3">
    <name type="scientific">Mollisia scopiformis</name>
    <name type="common">Conifer needle endophyte fungus</name>
    <name type="synonym">Phialocephala scopiformis</name>
    <dbReference type="NCBI Taxonomy" id="149040"/>
    <lineage>
        <taxon>Eukaryota</taxon>
        <taxon>Fungi</taxon>
        <taxon>Dikarya</taxon>
        <taxon>Ascomycota</taxon>
        <taxon>Pezizomycotina</taxon>
        <taxon>Leotiomycetes</taxon>
        <taxon>Helotiales</taxon>
        <taxon>Mollisiaceae</taxon>
        <taxon>Mollisia</taxon>
    </lineage>
</organism>
<dbReference type="PANTHER" id="PTHR24148">
    <property type="entry name" value="ANKYRIN REPEAT DOMAIN-CONTAINING PROTEIN 39 HOMOLOG-RELATED"/>
    <property type="match status" value="1"/>
</dbReference>
<dbReference type="InterPro" id="IPR052895">
    <property type="entry name" value="HetReg/Transcr_Mod"/>
</dbReference>
<evidence type="ECO:0000259" key="1">
    <source>
        <dbReference type="Pfam" id="PF06985"/>
    </source>
</evidence>
<dbReference type="OrthoDB" id="2157530at2759"/>
<proteinExistence type="predicted"/>
<gene>
    <name evidence="2" type="ORF">LY89DRAFT_720638</name>
</gene>
<reference evidence="2 3" key="1">
    <citation type="submission" date="2015-10" db="EMBL/GenBank/DDBJ databases">
        <title>Full genome of DAOMC 229536 Phialocephala scopiformis, a fungal endophyte of spruce producing the potent anti-insectan compound rugulosin.</title>
        <authorList>
            <consortium name="DOE Joint Genome Institute"/>
            <person name="Walker A.K."/>
            <person name="Frasz S.L."/>
            <person name="Seifert K.A."/>
            <person name="Miller J.D."/>
            <person name="Mondo S.J."/>
            <person name="Labutti K."/>
            <person name="Lipzen A."/>
            <person name="Dockter R."/>
            <person name="Kennedy M."/>
            <person name="Grigoriev I.V."/>
            <person name="Spatafora J.W."/>
        </authorList>
    </citation>
    <scope>NUCLEOTIDE SEQUENCE [LARGE SCALE GENOMIC DNA]</scope>
    <source>
        <strain evidence="2 3">CBS 120377</strain>
    </source>
</reference>
<evidence type="ECO:0000313" key="2">
    <source>
        <dbReference type="EMBL" id="KUJ14299.1"/>
    </source>
</evidence>
<dbReference type="AlphaFoldDB" id="A0A194X2Q2"/>
<dbReference type="RefSeq" id="XP_018068654.1">
    <property type="nucleotide sequence ID" value="XM_018218588.1"/>
</dbReference>
<protein>
    <submittedName>
        <fullName evidence="2">HET-domain-containing protein</fullName>
    </submittedName>
</protein>
<dbReference type="InParanoid" id="A0A194X2Q2"/>
<accession>A0A194X2Q2</accession>
<dbReference type="GeneID" id="28828314"/>
<dbReference type="InterPro" id="IPR010730">
    <property type="entry name" value="HET"/>
</dbReference>
<feature type="domain" description="Heterokaryon incompatibility" evidence="1">
    <location>
        <begin position="61"/>
        <end position="225"/>
    </location>
</feature>
<dbReference type="PANTHER" id="PTHR24148:SF64">
    <property type="entry name" value="HETEROKARYON INCOMPATIBILITY DOMAIN-CONTAINING PROTEIN"/>
    <property type="match status" value="1"/>
</dbReference>
<evidence type="ECO:0000313" key="3">
    <source>
        <dbReference type="Proteomes" id="UP000070700"/>
    </source>
</evidence>